<dbReference type="EMBL" id="RYER01000021">
    <property type="protein sequence ID" value="RUO13551.1"/>
    <property type="molecule type" value="Genomic_DNA"/>
</dbReference>
<name>A0ABY0BIS7_MORCA</name>
<dbReference type="Proteomes" id="UP000268436">
    <property type="component" value="Unassembled WGS sequence"/>
</dbReference>
<gene>
    <name evidence="1" type="ORF">EJK54_0317</name>
</gene>
<comment type="caution">
    <text evidence="1">The sequence shown here is derived from an EMBL/GenBank/DDBJ whole genome shotgun (WGS) entry which is preliminary data.</text>
</comment>
<keyword evidence="2" id="KW-1185">Reference proteome</keyword>
<sequence length="40" mass="4708">MFTKTLFRDVLDFVKMTPSSLRFVISYQVMKILTCILHLA</sequence>
<reference evidence="1 2" key="1">
    <citation type="submission" date="2018-12" db="EMBL/GenBank/DDBJ databases">
        <title>Persistence of Moraxella catarrhalis in Chronic Obstructive Pulmonary Disease and Regulation of the Hag/MID Adhesin.</title>
        <authorList>
            <person name="Murphy T."/>
            <person name="Zhao X."/>
            <person name="Vyas G."/>
            <person name="Aluvathingal J."/>
            <person name="Nadendla S."/>
            <person name="Tallon L."/>
            <person name="Tettelin H."/>
        </authorList>
    </citation>
    <scope>NUCLEOTIDE SEQUENCE [LARGE SCALE GENOMIC DNA]</scope>
    <source>
        <strain evidence="1 2">173P27B1</strain>
    </source>
</reference>
<proteinExistence type="predicted"/>
<organism evidence="1 2">
    <name type="scientific">Moraxella catarrhalis</name>
    <name type="common">Branhamella catarrhalis</name>
    <dbReference type="NCBI Taxonomy" id="480"/>
    <lineage>
        <taxon>Bacteria</taxon>
        <taxon>Pseudomonadati</taxon>
        <taxon>Pseudomonadota</taxon>
        <taxon>Gammaproteobacteria</taxon>
        <taxon>Moraxellales</taxon>
        <taxon>Moraxellaceae</taxon>
        <taxon>Moraxella</taxon>
    </lineage>
</organism>
<accession>A0ABY0BIS7</accession>
<evidence type="ECO:0000313" key="1">
    <source>
        <dbReference type="EMBL" id="RUO13551.1"/>
    </source>
</evidence>
<protein>
    <submittedName>
        <fullName evidence="1">Uncharacterized protein</fullName>
    </submittedName>
</protein>
<evidence type="ECO:0000313" key="2">
    <source>
        <dbReference type="Proteomes" id="UP000268436"/>
    </source>
</evidence>